<keyword evidence="2" id="KW-1185">Reference proteome</keyword>
<accession>A0ACB1A8H7</accession>
<proteinExistence type="predicted"/>
<sequence>MFPVLRCRLFGTLPGFLYLVYLDLVPVEKEHRFRYACKFG</sequence>
<evidence type="ECO:0000313" key="1">
    <source>
        <dbReference type="EMBL" id="CAK5086917.1"/>
    </source>
</evidence>
<organism evidence="1 2">
    <name type="scientific">Meloidogyne enterolobii</name>
    <name type="common">Root-knot nematode worm</name>
    <name type="synonym">Meloidogyne mayaguensis</name>
    <dbReference type="NCBI Taxonomy" id="390850"/>
    <lineage>
        <taxon>Eukaryota</taxon>
        <taxon>Metazoa</taxon>
        <taxon>Ecdysozoa</taxon>
        <taxon>Nematoda</taxon>
        <taxon>Chromadorea</taxon>
        <taxon>Rhabditida</taxon>
        <taxon>Tylenchina</taxon>
        <taxon>Tylenchomorpha</taxon>
        <taxon>Tylenchoidea</taxon>
        <taxon>Meloidogynidae</taxon>
        <taxon>Meloidogyninae</taxon>
        <taxon>Meloidogyne</taxon>
    </lineage>
</organism>
<dbReference type="EMBL" id="CAVMJV010000062">
    <property type="protein sequence ID" value="CAK5086917.1"/>
    <property type="molecule type" value="Genomic_DNA"/>
</dbReference>
<name>A0ACB1A8H7_MELEN</name>
<dbReference type="Proteomes" id="UP001497535">
    <property type="component" value="Unassembled WGS sequence"/>
</dbReference>
<gene>
    <name evidence="1" type="ORF">MENTE1834_LOCUS34436</name>
</gene>
<reference evidence="1" key="1">
    <citation type="submission" date="2023-11" db="EMBL/GenBank/DDBJ databases">
        <authorList>
            <person name="Poullet M."/>
        </authorList>
    </citation>
    <scope>NUCLEOTIDE SEQUENCE</scope>
    <source>
        <strain evidence="1">E1834</strain>
    </source>
</reference>
<protein>
    <submittedName>
        <fullName evidence="1">Uncharacterized protein</fullName>
    </submittedName>
</protein>
<evidence type="ECO:0000313" key="2">
    <source>
        <dbReference type="Proteomes" id="UP001497535"/>
    </source>
</evidence>
<comment type="caution">
    <text evidence="1">The sequence shown here is derived from an EMBL/GenBank/DDBJ whole genome shotgun (WGS) entry which is preliminary data.</text>
</comment>